<dbReference type="PROSITE" id="PS50830">
    <property type="entry name" value="TNASE_3"/>
    <property type="match status" value="1"/>
</dbReference>
<protein>
    <submittedName>
        <fullName evidence="9">Endonuclease YncB(Thermonuclease family)</fullName>
    </submittedName>
</protein>
<evidence type="ECO:0000313" key="10">
    <source>
        <dbReference type="Proteomes" id="UP001296943"/>
    </source>
</evidence>
<proteinExistence type="predicted"/>
<evidence type="ECO:0000256" key="1">
    <source>
        <dbReference type="ARBA" id="ARBA00022722"/>
    </source>
</evidence>
<feature type="region of interest" description="Disordered" evidence="5">
    <location>
        <begin position="347"/>
        <end position="378"/>
    </location>
</feature>
<keyword evidence="1" id="KW-0540">Nuclease</keyword>
<dbReference type="InterPro" id="IPR001119">
    <property type="entry name" value="SLH_dom"/>
</dbReference>
<dbReference type="Pfam" id="PF05901">
    <property type="entry name" value="Excalibur"/>
    <property type="match status" value="1"/>
</dbReference>
<feature type="signal peptide" evidence="6">
    <location>
        <begin position="1"/>
        <end position="25"/>
    </location>
</feature>
<dbReference type="PANTHER" id="PTHR12302">
    <property type="entry name" value="EBNA2 BINDING PROTEIN P100"/>
    <property type="match status" value="1"/>
</dbReference>
<feature type="domain" description="SLH" evidence="8">
    <location>
        <begin position="142"/>
        <end position="205"/>
    </location>
</feature>
<feature type="compositionally biased region" description="Acidic residues" evidence="5">
    <location>
        <begin position="347"/>
        <end position="357"/>
    </location>
</feature>
<reference evidence="9 10" key="1">
    <citation type="submission" date="2021-01" db="EMBL/GenBank/DDBJ databases">
        <title>Genomic Encyclopedia of Type Strains, Phase IV (KMG-IV): sequencing the most valuable type-strain genomes for metagenomic binning, comparative biology and taxonomic classification.</title>
        <authorList>
            <person name="Goeker M."/>
        </authorList>
    </citation>
    <scope>NUCLEOTIDE SEQUENCE [LARGE SCALE GENOMIC DNA]</scope>
    <source>
        <strain evidence="9 10">DSM 23711</strain>
    </source>
</reference>
<sequence>MRKNFVSGLISLILALSVVPTNSVAVSPFPDVTQYAEHITYLTEKGIIKGKPDGTFAPTEDVARLQAVQMIINDLGIESLDAPDPGYDDVDPDTYGYDYIAKAAELKLIKPRGENNFAAFKPMTRGEIAYAIDQAYDLSGEPDVTFSDVSDDYFAKEAIYDLAANNITKGYPDNTFKPNQTLSRQHFSVFLAKTINPAGFIEVDSEKVAATVNRVVDGDTIEVDLNGEIETVRLLLVDTPETVHPTLPEQPYGPKASEYAKSTLPEGKEVRIEYDGPETDNYDRLLGYVWVDGEMFNKLLLEKGLARYAYVLEPPYTYQDELEAAEEKAKNEEIGIWSLDDYVTEEGFNDDVEDPNEDTNQQVSDLEYDGPYDPNGQDRNCSDFDTHQEAQAFFEAAGGPELDPHELDGDGDGTVCESLPTQTDLVKIYSN</sequence>
<accession>A0ABS2N5E1</accession>
<name>A0ABS2N5E1_9BACI</name>
<dbReference type="PROSITE" id="PS01123">
    <property type="entry name" value="TNASE_1"/>
    <property type="match status" value="1"/>
</dbReference>
<evidence type="ECO:0000259" key="7">
    <source>
        <dbReference type="PROSITE" id="PS50830"/>
    </source>
</evidence>
<feature type="domain" description="TNase-like" evidence="7">
    <location>
        <begin position="206"/>
        <end position="339"/>
    </location>
</feature>
<dbReference type="InterPro" id="IPR016071">
    <property type="entry name" value="Staphylococal_nuclease_OB-fold"/>
</dbReference>
<dbReference type="Gene3D" id="2.40.50.90">
    <property type="match status" value="1"/>
</dbReference>
<comment type="caution">
    <text evidence="9">The sequence shown here is derived from an EMBL/GenBank/DDBJ whole genome shotgun (WGS) entry which is preliminary data.</text>
</comment>
<dbReference type="InterPro" id="IPR002071">
    <property type="entry name" value="Thermonucl_AS"/>
</dbReference>
<evidence type="ECO:0000259" key="8">
    <source>
        <dbReference type="PROSITE" id="PS51272"/>
    </source>
</evidence>
<feature type="chain" id="PRO_5045088419" evidence="6">
    <location>
        <begin position="26"/>
        <end position="431"/>
    </location>
</feature>
<organism evidence="9 10">
    <name type="scientific">Aquibacillus albus</name>
    <dbReference type="NCBI Taxonomy" id="1168171"/>
    <lineage>
        <taxon>Bacteria</taxon>
        <taxon>Bacillati</taxon>
        <taxon>Bacillota</taxon>
        <taxon>Bacilli</taxon>
        <taxon>Bacillales</taxon>
        <taxon>Bacillaceae</taxon>
        <taxon>Aquibacillus</taxon>
    </lineage>
</organism>
<evidence type="ECO:0000256" key="3">
    <source>
        <dbReference type="ARBA" id="ARBA00022759"/>
    </source>
</evidence>
<dbReference type="PANTHER" id="PTHR12302:SF3">
    <property type="entry name" value="SERINE_THREONINE-PROTEIN KINASE 31"/>
    <property type="match status" value="1"/>
</dbReference>
<dbReference type="RefSeq" id="WP_204502004.1">
    <property type="nucleotide sequence ID" value="NZ_JAFBDR010000031.1"/>
</dbReference>
<keyword evidence="4" id="KW-0378">Hydrolase</keyword>
<evidence type="ECO:0000313" key="9">
    <source>
        <dbReference type="EMBL" id="MBM7573356.1"/>
    </source>
</evidence>
<dbReference type="SUPFAM" id="SSF50199">
    <property type="entry name" value="Staphylococcal nuclease"/>
    <property type="match status" value="1"/>
</dbReference>
<dbReference type="EMBL" id="JAFBDR010000031">
    <property type="protein sequence ID" value="MBM7573356.1"/>
    <property type="molecule type" value="Genomic_DNA"/>
</dbReference>
<dbReference type="Proteomes" id="UP001296943">
    <property type="component" value="Unassembled WGS sequence"/>
</dbReference>
<dbReference type="Pfam" id="PF00395">
    <property type="entry name" value="SLH"/>
    <property type="match status" value="3"/>
</dbReference>
<dbReference type="GO" id="GO:0004519">
    <property type="term" value="F:endonuclease activity"/>
    <property type="evidence" value="ECO:0007669"/>
    <property type="project" value="UniProtKB-KW"/>
</dbReference>
<evidence type="ECO:0000256" key="2">
    <source>
        <dbReference type="ARBA" id="ARBA00022729"/>
    </source>
</evidence>
<gene>
    <name evidence="9" type="ORF">JOC48_003918</name>
</gene>
<evidence type="ECO:0000256" key="4">
    <source>
        <dbReference type="ARBA" id="ARBA00022801"/>
    </source>
</evidence>
<dbReference type="InterPro" id="IPR035437">
    <property type="entry name" value="SNase_OB-fold_sf"/>
</dbReference>
<keyword evidence="3 9" id="KW-0255">Endonuclease</keyword>
<dbReference type="Pfam" id="PF00565">
    <property type="entry name" value="SNase"/>
    <property type="match status" value="1"/>
</dbReference>
<evidence type="ECO:0000256" key="6">
    <source>
        <dbReference type="SAM" id="SignalP"/>
    </source>
</evidence>
<feature type="domain" description="SLH" evidence="8">
    <location>
        <begin position="22"/>
        <end position="85"/>
    </location>
</feature>
<feature type="region of interest" description="Disordered" evidence="5">
    <location>
        <begin position="399"/>
        <end position="419"/>
    </location>
</feature>
<dbReference type="CDD" id="cd00175">
    <property type="entry name" value="SNc"/>
    <property type="match status" value="1"/>
</dbReference>
<keyword evidence="10" id="KW-1185">Reference proteome</keyword>
<keyword evidence="2 6" id="KW-0732">Signal</keyword>
<dbReference type="InterPro" id="IPR008613">
    <property type="entry name" value="Excalibur_Ca-bd_domain"/>
</dbReference>
<dbReference type="PROSITE" id="PS51272">
    <property type="entry name" value="SLH"/>
    <property type="match status" value="2"/>
</dbReference>
<evidence type="ECO:0000256" key="5">
    <source>
        <dbReference type="SAM" id="MobiDB-lite"/>
    </source>
</evidence>
<dbReference type="SMART" id="SM00318">
    <property type="entry name" value="SNc"/>
    <property type="match status" value="1"/>
</dbReference>